<comment type="catalytic activity">
    <reaction evidence="5">
        <text>L-proline + a quinone = (S)-1-pyrroline-5-carboxylate + a quinol + H(+)</text>
        <dbReference type="Rhea" id="RHEA:23784"/>
        <dbReference type="ChEBI" id="CHEBI:15378"/>
        <dbReference type="ChEBI" id="CHEBI:17388"/>
        <dbReference type="ChEBI" id="CHEBI:24646"/>
        <dbReference type="ChEBI" id="CHEBI:60039"/>
        <dbReference type="ChEBI" id="CHEBI:132124"/>
        <dbReference type="EC" id="1.5.5.2"/>
    </reaction>
</comment>
<dbReference type="PANTHER" id="PTHR42862:SF1">
    <property type="entry name" value="DELTA-1-PYRROLINE-5-CARBOXYLATE DEHYDROGENASE 2, ISOFORM A-RELATED"/>
    <property type="match status" value="1"/>
</dbReference>
<comment type="cofactor">
    <cofactor evidence="5">
        <name>FAD</name>
        <dbReference type="ChEBI" id="CHEBI:57692"/>
    </cofactor>
</comment>
<evidence type="ECO:0000259" key="10">
    <source>
        <dbReference type="Pfam" id="PF14850"/>
    </source>
</evidence>
<gene>
    <name evidence="11" type="ORF">CKO40_07540</name>
</gene>
<dbReference type="Gene3D" id="1.20.5.460">
    <property type="entry name" value="Single helix bin"/>
    <property type="match status" value="1"/>
</dbReference>
<comment type="similarity">
    <text evidence="5">In the N-terminal section; belongs to the proline dehydrogenase family.</text>
</comment>
<keyword evidence="5" id="KW-0678">Repressor</keyword>
<feature type="region of interest" description="Disordered" evidence="7">
    <location>
        <begin position="562"/>
        <end position="635"/>
    </location>
</feature>
<dbReference type="Pfam" id="PF00171">
    <property type="entry name" value="Aldedh"/>
    <property type="match status" value="1"/>
</dbReference>
<keyword evidence="5" id="KW-0274">FAD</keyword>
<dbReference type="NCBIfam" id="NF008869">
    <property type="entry name" value="PRK11904.1"/>
    <property type="match status" value="1"/>
</dbReference>
<keyword evidence="2 5" id="KW-0560">Oxidoreductase</keyword>
<dbReference type="NCBIfam" id="TIGR01238">
    <property type="entry name" value="D1pyr5carbox3"/>
    <property type="match status" value="1"/>
</dbReference>
<comment type="function">
    <text evidence="5">Oxidizes proline to glutamate for use as a carbon and nitrogen source.</text>
</comment>
<keyword evidence="5" id="KW-0804">Transcription</keyword>
<feature type="domain" description="Aldehyde dehydrogenase" evidence="8">
    <location>
        <begin position="626"/>
        <end position="1079"/>
    </location>
</feature>
<dbReference type="EC" id="1.2.1.88" evidence="5"/>
<dbReference type="InterPro" id="IPR016162">
    <property type="entry name" value="Ald_DH_N"/>
</dbReference>
<dbReference type="InterPro" id="IPR002872">
    <property type="entry name" value="Proline_DH_dom"/>
</dbReference>
<dbReference type="InterPro" id="IPR029041">
    <property type="entry name" value="FAD-linked_oxidoreductase-like"/>
</dbReference>
<feature type="region of interest" description="Disordered" evidence="7">
    <location>
        <begin position="502"/>
        <end position="532"/>
    </location>
</feature>
<dbReference type="InterPro" id="IPR016163">
    <property type="entry name" value="Ald_DH_C"/>
</dbReference>
<evidence type="ECO:0000256" key="7">
    <source>
        <dbReference type="SAM" id="MobiDB-lite"/>
    </source>
</evidence>
<comment type="pathway">
    <text evidence="1 5">Amino-acid degradation; L-proline degradation into L-glutamate; L-glutamate from L-proline: step 2/2.</text>
</comment>
<evidence type="ECO:0000259" key="8">
    <source>
        <dbReference type="Pfam" id="PF00171"/>
    </source>
</evidence>
<dbReference type="Gene3D" id="3.20.20.220">
    <property type="match status" value="1"/>
</dbReference>
<evidence type="ECO:0000256" key="1">
    <source>
        <dbReference type="ARBA" id="ARBA00004786"/>
    </source>
</evidence>
<protein>
    <recommendedName>
        <fullName evidence="5">Bifunctional protein PutA</fullName>
    </recommendedName>
    <domain>
        <recommendedName>
            <fullName evidence="5">Proline dehydrogenase</fullName>
            <ecNumber evidence="5">1.5.5.2</ecNumber>
        </recommendedName>
        <alternativeName>
            <fullName evidence="5">Proline oxidase</fullName>
        </alternativeName>
    </domain>
    <domain>
        <recommendedName>
            <fullName evidence="5">Delta-1-pyrroline-5-carboxylate dehydrogenase</fullName>
            <shortName evidence="5">P5C dehydrogenase</shortName>
            <ecNumber evidence="5">1.2.1.88</ecNumber>
        </recommendedName>
        <alternativeName>
            <fullName evidence="5">L-glutamate gamma-semialdehyde dehydrogenase</fullName>
        </alternativeName>
    </domain>
</protein>
<keyword evidence="12" id="KW-1185">Reference proteome</keyword>
<dbReference type="InterPro" id="IPR016161">
    <property type="entry name" value="Ald_DH/histidinol_DH"/>
</dbReference>
<comment type="catalytic activity">
    <reaction evidence="4 5">
        <text>L-glutamate 5-semialdehyde + NAD(+) + H2O = L-glutamate + NADH + 2 H(+)</text>
        <dbReference type="Rhea" id="RHEA:30235"/>
        <dbReference type="ChEBI" id="CHEBI:15377"/>
        <dbReference type="ChEBI" id="CHEBI:15378"/>
        <dbReference type="ChEBI" id="CHEBI:29985"/>
        <dbReference type="ChEBI" id="CHEBI:57540"/>
        <dbReference type="ChEBI" id="CHEBI:57945"/>
        <dbReference type="ChEBI" id="CHEBI:58066"/>
        <dbReference type="EC" id="1.2.1.88"/>
    </reaction>
</comment>
<dbReference type="Proteomes" id="UP001296776">
    <property type="component" value="Unassembled WGS sequence"/>
</dbReference>
<evidence type="ECO:0000256" key="6">
    <source>
        <dbReference type="PIRSR" id="PIRSR000197-1"/>
    </source>
</evidence>
<dbReference type="InterPro" id="IPR050485">
    <property type="entry name" value="Proline_metab_enzyme"/>
</dbReference>
<dbReference type="SUPFAM" id="SSF53720">
    <property type="entry name" value="ALDH-like"/>
    <property type="match status" value="1"/>
</dbReference>
<dbReference type="GO" id="GO:0003677">
    <property type="term" value="F:DNA binding"/>
    <property type="evidence" value="ECO:0007669"/>
    <property type="project" value="UniProtKB-KW"/>
</dbReference>
<sequence>MTLPLPALTDIPAWSSVNASRFADEQQLRAHAIDAIALESSARARVLKRARSWVHAVRRHGRAGLLDRFLAEFGLTSREGIALMCLAEAALRIPDDATLDALIRDKLSGTEWRRGGNADGGSLFVNASTWALMLTGRLLEPDDDPADPETGLLAALRQRVRRGGEPLVRKALRQAMAILGHQFVMGRDIDEALARSAKGDEARYRHSFDMLGEAARTAEDAERYFARYQHAIAAVGRAAAGAGPIDGPGISIKLSALHPRFEPAQWSRVRPELVARTLELAQAAAAAEIGLTIDAEEASRLDLQLDVLAALCAEPELGGWQGLGIALQAYQRRALDACALLGELADRRGRGLMVRLVKGAYWDTEIKLAQQLGLPSYPVFTRKVNTDLNYLACARRLFDLGERIYPQFATHNAHSIAAVLEMANGRPFELQRLHGMGEALHAEVLDQTGTPCRAYDPVGSHDELLPYLVRRLLENGANSSFVHRIADESQPVEQVVTDPVEVAASQPEAPHPRIPAPSELYRPDRANSAGRDLSDPVAVATLYRAMDSADVPLREAVPMVAAAASSKTNQRDRQLGAGSRVATSSGAEPRSATGPDATRRAPSSSASGVDDRSSRSRQPAVRTLQSPADHRRTVGQVQDALPEQVSAAIAAAAAAFPAWDRSPADQRAQCLDAAADRLEAHLGELVVLCCREAGKSIPDGIAEVREAADFCRYYAARAREAFAAPLELPGPTGERNQLSLHGRGVFVCISPWNFPLAIFTGQVAAALAAGNTVVAKPAEQTPLIAARAVELLRAAGVPDAALQLLPGDGPSVGTPLVADPRIAGVAFTGSVATAQRINRQLAERNGPIVPLIAETGGQNAMVVDASALPEQVVGDVLQSSFQSTGQRCSALRVLYIQEDVAERMLTMLAGAMAELQIGDPWDLATDVGPVIDTDAQQALAAHCARMDREARLIYRCSLPPETDHGSFIAPVAYELDNIEQLDGEVFGPVLHVIRYRSDALDEVIAAINGTGFGLTFGIHSRIDHHIRRLTGSDQPGVRAGNRYVNRNMIGAVVGVQPFGGEALSGTGPKAGGPHYLPRFAVERALSVNTAAAGGNAALLSLDEDPPSAPDTTASGMIL</sequence>
<dbReference type="InterPro" id="IPR005933">
    <property type="entry name" value="PutA_C"/>
</dbReference>
<dbReference type="FunFam" id="3.40.309.10:FF:000005">
    <property type="entry name" value="1-pyrroline-5-carboxylate dehydrogenase 1"/>
    <property type="match status" value="1"/>
</dbReference>
<dbReference type="RefSeq" id="WP_420827372.1">
    <property type="nucleotide sequence ID" value="NZ_NRSJ01000010.1"/>
</dbReference>
<evidence type="ECO:0000256" key="2">
    <source>
        <dbReference type="ARBA" id="ARBA00023002"/>
    </source>
</evidence>
<dbReference type="InterPro" id="IPR016160">
    <property type="entry name" value="Ald_DH_CS_CYS"/>
</dbReference>
<dbReference type="AlphaFoldDB" id="A0AAJ0XA37"/>
<dbReference type="Pfam" id="PF01619">
    <property type="entry name" value="Pro_dh"/>
    <property type="match status" value="1"/>
</dbReference>
<dbReference type="PANTHER" id="PTHR42862">
    <property type="entry name" value="DELTA-1-PYRROLINE-5-CARBOXYLATE DEHYDROGENASE 1, ISOFORM A-RELATED"/>
    <property type="match status" value="1"/>
</dbReference>
<comment type="caution">
    <text evidence="11">The sequence shown here is derived from an EMBL/GenBank/DDBJ whole genome shotgun (WGS) entry which is preliminary data.</text>
</comment>
<dbReference type="GO" id="GO:0003842">
    <property type="term" value="F:L-glutamate gamma-semialdehyde dehydrogenase activity"/>
    <property type="evidence" value="ECO:0007669"/>
    <property type="project" value="UniProtKB-UniRule"/>
</dbReference>
<proteinExistence type="inferred from homology"/>
<dbReference type="EMBL" id="NRSJ01000010">
    <property type="protein sequence ID" value="MBK1704392.1"/>
    <property type="molecule type" value="Genomic_DNA"/>
</dbReference>
<evidence type="ECO:0000313" key="11">
    <source>
        <dbReference type="EMBL" id="MBK1704392.1"/>
    </source>
</evidence>
<dbReference type="InterPro" id="IPR024089">
    <property type="entry name" value="PRODH_PutA_dom_I/II"/>
</dbReference>
<keyword evidence="5" id="KW-0285">Flavoprotein</keyword>
<dbReference type="CDD" id="cd07125">
    <property type="entry name" value="ALDH_PutA-P5CDH"/>
    <property type="match status" value="1"/>
</dbReference>
<accession>A0AAJ0XA37</accession>
<name>A0AAJ0XA37_9GAMM</name>
<reference evidence="11" key="1">
    <citation type="submission" date="2017-08" db="EMBL/GenBank/DDBJ databases">
        <authorList>
            <person name="Imhoff J.F."/>
            <person name="Rahn T."/>
            <person name="Kuenzel S."/>
            <person name="Neulinger S.C."/>
        </authorList>
    </citation>
    <scope>NUCLEOTIDE SEQUENCE</scope>
    <source>
        <strain evidence="11">DSM 11080</strain>
    </source>
</reference>
<dbReference type="Gene3D" id="3.40.309.10">
    <property type="entry name" value="Aldehyde Dehydrogenase, Chain A, domain 2"/>
    <property type="match status" value="1"/>
</dbReference>
<evidence type="ECO:0000313" key="12">
    <source>
        <dbReference type="Proteomes" id="UP001296776"/>
    </source>
</evidence>
<keyword evidence="5" id="KW-0238">DNA-binding</keyword>
<dbReference type="InterPro" id="IPR025703">
    <property type="entry name" value="Bifunct_PutA"/>
</dbReference>
<dbReference type="EC" id="1.5.5.2" evidence="5"/>
<feature type="domain" description="Proline dehydrogenase PutA" evidence="10">
    <location>
        <begin position="66"/>
        <end position="183"/>
    </location>
</feature>
<dbReference type="SUPFAM" id="SSF51730">
    <property type="entry name" value="FAD-linked oxidoreductase"/>
    <property type="match status" value="1"/>
</dbReference>
<dbReference type="Pfam" id="PF14850">
    <property type="entry name" value="Pro_dh-DNA_bdg"/>
    <property type="match status" value="1"/>
</dbReference>
<feature type="active site" evidence="6">
    <location>
        <position position="854"/>
    </location>
</feature>
<keyword evidence="5" id="KW-0805">Transcription regulation</keyword>
<feature type="active site" evidence="6">
    <location>
        <position position="888"/>
    </location>
</feature>
<dbReference type="SUPFAM" id="SSF81935">
    <property type="entry name" value="N-terminal domain of bifunctional PutA protein"/>
    <property type="match status" value="1"/>
</dbReference>
<dbReference type="PROSITE" id="PS00070">
    <property type="entry name" value="ALDEHYDE_DEHYDR_CYS"/>
    <property type="match status" value="1"/>
</dbReference>
<dbReference type="PIRSF" id="PIRSF000197">
    <property type="entry name" value="Bifunct_PutA"/>
    <property type="match status" value="1"/>
</dbReference>
<evidence type="ECO:0000259" key="9">
    <source>
        <dbReference type="Pfam" id="PF01619"/>
    </source>
</evidence>
<keyword evidence="3 5" id="KW-0520">NAD</keyword>
<dbReference type="GO" id="GO:0010133">
    <property type="term" value="P:L-proline catabolic process to L-glutamate"/>
    <property type="evidence" value="ECO:0007669"/>
    <property type="project" value="UniProtKB-UniRule"/>
</dbReference>
<feature type="domain" description="Proline dehydrogenase" evidence="9">
    <location>
        <begin position="193"/>
        <end position="484"/>
    </location>
</feature>
<comment type="pathway">
    <text evidence="5">Amino-acid degradation; L-proline degradation into L-glutamate; L-glutamate from L-proline: step 1/2.</text>
</comment>
<evidence type="ECO:0000256" key="3">
    <source>
        <dbReference type="ARBA" id="ARBA00023027"/>
    </source>
</evidence>
<reference evidence="11" key="2">
    <citation type="journal article" date="2020" name="Microorganisms">
        <title>Osmotic Adaptation and Compatible Solute Biosynthesis of Phototrophic Bacteria as Revealed from Genome Analyses.</title>
        <authorList>
            <person name="Imhoff J.F."/>
            <person name="Rahn T."/>
            <person name="Kunzel S."/>
            <person name="Keller A."/>
            <person name="Neulinger S.C."/>
        </authorList>
    </citation>
    <scope>NUCLEOTIDE SEQUENCE</scope>
    <source>
        <strain evidence="11">DSM 11080</strain>
    </source>
</reference>
<dbReference type="GO" id="GO:0009898">
    <property type="term" value="C:cytoplasmic side of plasma membrane"/>
    <property type="evidence" value="ECO:0007669"/>
    <property type="project" value="TreeGrafter"/>
</dbReference>
<dbReference type="GO" id="GO:0004657">
    <property type="term" value="F:proline dehydrogenase activity"/>
    <property type="evidence" value="ECO:0007669"/>
    <property type="project" value="UniProtKB-UniRule"/>
</dbReference>
<dbReference type="InterPro" id="IPR024082">
    <property type="entry name" value="PRODH_PutA_dom_II"/>
</dbReference>
<evidence type="ECO:0000256" key="5">
    <source>
        <dbReference type="PIRNR" id="PIRNR000197"/>
    </source>
</evidence>
<dbReference type="GO" id="GO:0003700">
    <property type="term" value="F:DNA-binding transcription factor activity"/>
    <property type="evidence" value="ECO:0007669"/>
    <property type="project" value="InterPro"/>
</dbReference>
<dbReference type="InterPro" id="IPR015590">
    <property type="entry name" value="Aldehyde_DH_dom"/>
</dbReference>
<organism evidence="11 12">
    <name type="scientific">Halochromatium glycolicum</name>
    <dbReference type="NCBI Taxonomy" id="85075"/>
    <lineage>
        <taxon>Bacteria</taxon>
        <taxon>Pseudomonadati</taxon>
        <taxon>Pseudomonadota</taxon>
        <taxon>Gammaproteobacteria</taxon>
        <taxon>Chromatiales</taxon>
        <taxon>Chromatiaceae</taxon>
        <taxon>Halochromatium</taxon>
    </lineage>
</organism>
<dbReference type="Gene3D" id="3.40.605.10">
    <property type="entry name" value="Aldehyde Dehydrogenase, Chain A, domain 1"/>
    <property type="match status" value="1"/>
</dbReference>
<comment type="similarity">
    <text evidence="5">In the C-terminal section; belongs to the aldehyde dehydrogenase family.</text>
</comment>
<evidence type="ECO:0000256" key="4">
    <source>
        <dbReference type="ARBA" id="ARBA00048142"/>
    </source>
</evidence>
<keyword evidence="5" id="KW-0642">Proline metabolism</keyword>